<feature type="transmembrane region" description="Helical" evidence="2">
    <location>
        <begin position="91"/>
        <end position="114"/>
    </location>
</feature>
<name>A0A6S6ZYK5_9BURK</name>
<feature type="region of interest" description="Disordered" evidence="1">
    <location>
        <begin position="164"/>
        <end position="196"/>
    </location>
</feature>
<dbReference type="EMBL" id="CADIJQ010000001">
    <property type="protein sequence ID" value="CAB3667671.1"/>
    <property type="molecule type" value="Genomic_DNA"/>
</dbReference>
<gene>
    <name evidence="3" type="ORF">LMG3441_00900</name>
</gene>
<evidence type="ECO:0008006" key="5">
    <source>
        <dbReference type="Google" id="ProtNLM"/>
    </source>
</evidence>
<dbReference type="RefSeq" id="WP_054422139.1">
    <property type="nucleotide sequence ID" value="NZ_CADIJQ010000001.1"/>
</dbReference>
<protein>
    <recommendedName>
        <fullName evidence="5">Glycine zipper domain-containing protein</fullName>
    </recommendedName>
</protein>
<evidence type="ECO:0000313" key="4">
    <source>
        <dbReference type="Proteomes" id="UP000494269"/>
    </source>
</evidence>
<keyword evidence="2" id="KW-1133">Transmembrane helix</keyword>
<reference evidence="3 4" key="1">
    <citation type="submission" date="2020-04" db="EMBL/GenBank/DDBJ databases">
        <authorList>
            <person name="De Canck E."/>
        </authorList>
    </citation>
    <scope>NUCLEOTIDE SEQUENCE [LARGE SCALE GENOMIC DNA]</scope>
    <source>
        <strain evidence="3 4">LMG 3441</strain>
    </source>
</reference>
<evidence type="ECO:0000313" key="3">
    <source>
        <dbReference type="EMBL" id="CAB3667671.1"/>
    </source>
</evidence>
<keyword evidence="2" id="KW-0812">Transmembrane</keyword>
<accession>A0A6S6ZYK5</accession>
<keyword evidence="4" id="KW-1185">Reference proteome</keyword>
<dbReference type="AlphaFoldDB" id="A0A6S6ZYK5"/>
<organism evidence="3 4">
    <name type="scientific">Achromobacter kerstersii</name>
    <dbReference type="NCBI Taxonomy" id="1353890"/>
    <lineage>
        <taxon>Bacteria</taxon>
        <taxon>Pseudomonadati</taxon>
        <taxon>Pseudomonadota</taxon>
        <taxon>Betaproteobacteria</taxon>
        <taxon>Burkholderiales</taxon>
        <taxon>Alcaligenaceae</taxon>
        <taxon>Achromobacter</taxon>
    </lineage>
</organism>
<dbReference type="Proteomes" id="UP000494269">
    <property type="component" value="Unassembled WGS sequence"/>
</dbReference>
<evidence type="ECO:0000256" key="2">
    <source>
        <dbReference type="SAM" id="Phobius"/>
    </source>
</evidence>
<keyword evidence="2" id="KW-0472">Membrane</keyword>
<proteinExistence type="predicted"/>
<feature type="transmembrane region" description="Helical" evidence="2">
    <location>
        <begin position="62"/>
        <end position="85"/>
    </location>
</feature>
<sequence>MSLIVAARFQTFDQATVAAQKLFAEGFTEDDVHTFYINSAGEHGRYPLGGDRLADPDSKGGHLGAVAGASVLGLVFALAGGLIAARVAASIFVVIAAAGVGAYLGALAGALWIIGRNKRKAANTPRAQEVHPAVRPAGVMLALHVAPGQDALARRVLRESGGRDIERAQGRWQGGKWEDFDPLKPPHPVEEASTLP</sequence>
<feature type="compositionally biased region" description="Basic and acidic residues" evidence="1">
    <location>
        <begin position="176"/>
        <end position="190"/>
    </location>
</feature>
<evidence type="ECO:0000256" key="1">
    <source>
        <dbReference type="SAM" id="MobiDB-lite"/>
    </source>
</evidence>